<dbReference type="Proteomes" id="UP000033163">
    <property type="component" value="Chromosome I"/>
</dbReference>
<dbReference type="InterPro" id="IPR050809">
    <property type="entry name" value="UgpAE/MalFG_permease"/>
</dbReference>
<evidence type="ECO:0000256" key="3">
    <source>
        <dbReference type="ARBA" id="ARBA00022475"/>
    </source>
</evidence>
<gene>
    <name evidence="9" type="ORF">PRIO_4819</name>
</gene>
<dbReference type="PANTHER" id="PTHR43227:SF11">
    <property type="entry name" value="BLL4140 PROTEIN"/>
    <property type="match status" value="1"/>
</dbReference>
<dbReference type="HOGENOM" id="CLU_016047_0_1_9"/>
<keyword evidence="5 7" id="KW-1133">Transmembrane helix</keyword>
<evidence type="ECO:0000256" key="6">
    <source>
        <dbReference type="ARBA" id="ARBA00023136"/>
    </source>
</evidence>
<comment type="subcellular location">
    <subcellularLocation>
        <location evidence="1 7">Cell membrane</location>
        <topology evidence="1 7">Multi-pass membrane protein</topology>
    </subcellularLocation>
</comment>
<dbReference type="Gene3D" id="1.10.3720.10">
    <property type="entry name" value="MetI-like"/>
    <property type="match status" value="1"/>
</dbReference>
<evidence type="ECO:0000313" key="9">
    <source>
        <dbReference type="EMBL" id="CQR57221.1"/>
    </source>
</evidence>
<sequence length="332" mass="37383">MGSVMNVDKLNLMPSPALQQMGKRPIGQRIKEWVTDFRRQWEIQSMVIPGIIFMIVFCYIPIYGLTIAFKNYTVIDTLSSAPWVGLDNFKIILSDKYFWDSVINTLGISFLKLAIGFVIPIILGIMIYELNRGRFKKIVQTISYLPHFLSWIVLGGMLITWFSTSGLFNQLLLELGLISKPSNILLDAGKYWWIATLSDIWKEAGWGTILYLAVMSKIDPTYYEAARIDGASRIRQIWNITLPNMKTIISLNLILTVSGLLGSNLDQTLVLMNSQNREKAEVINSYVYRMGMTQGDFSYATAVGLGVSIVSVILLVAANKITSKLNDNQSVL</sequence>
<evidence type="ECO:0000259" key="8">
    <source>
        <dbReference type="PROSITE" id="PS50928"/>
    </source>
</evidence>
<dbReference type="GO" id="GO:0055085">
    <property type="term" value="P:transmembrane transport"/>
    <property type="evidence" value="ECO:0007669"/>
    <property type="project" value="InterPro"/>
</dbReference>
<dbReference type="AlphaFoldDB" id="A0A0E4HG41"/>
<dbReference type="CDD" id="cd06261">
    <property type="entry name" value="TM_PBP2"/>
    <property type="match status" value="1"/>
</dbReference>
<reference evidence="10" key="1">
    <citation type="submission" date="2015-03" db="EMBL/GenBank/DDBJ databases">
        <authorList>
            <person name="Wibberg D."/>
        </authorList>
    </citation>
    <scope>NUCLEOTIDE SEQUENCE [LARGE SCALE GENOMIC DNA]</scope>
</reference>
<dbReference type="InterPro" id="IPR035906">
    <property type="entry name" value="MetI-like_sf"/>
</dbReference>
<organism evidence="9 10">
    <name type="scientific">Paenibacillus riograndensis SBR5</name>
    <dbReference type="NCBI Taxonomy" id="1073571"/>
    <lineage>
        <taxon>Bacteria</taxon>
        <taxon>Bacillati</taxon>
        <taxon>Bacillota</taxon>
        <taxon>Bacilli</taxon>
        <taxon>Bacillales</taxon>
        <taxon>Paenibacillaceae</taxon>
        <taxon>Paenibacillus</taxon>
        <taxon>Paenibacillus sonchi group</taxon>
    </lineage>
</organism>
<comment type="similarity">
    <text evidence="7">Belongs to the binding-protein-dependent transport system permease family.</text>
</comment>
<feature type="transmembrane region" description="Helical" evidence="7">
    <location>
        <begin position="47"/>
        <end position="69"/>
    </location>
</feature>
<evidence type="ECO:0000256" key="4">
    <source>
        <dbReference type="ARBA" id="ARBA00022692"/>
    </source>
</evidence>
<keyword evidence="3" id="KW-1003">Cell membrane</keyword>
<accession>A0A0E4HG41</accession>
<keyword evidence="6 7" id="KW-0472">Membrane</keyword>
<evidence type="ECO:0000256" key="1">
    <source>
        <dbReference type="ARBA" id="ARBA00004651"/>
    </source>
</evidence>
<feature type="transmembrane region" description="Helical" evidence="7">
    <location>
        <begin position="297"/>
        <end position="318"/>
    </location>
</feature>
<proteinExistence type="inferred from homology"/>
<dbReference type="KEGG" id="pri:PRIO_4819"/>
<dbReference type="STRING" id="483937.AMQ84_16090"/>
<feature type="transmembrane region" description="Helical" evidence="7">
    <location>
        <begin position="106"/>
        <end position="128"/>
    </location>
</feature>
<dbReference type="PATRIC" id="fig|1073571.4.peg.5177"/>
<keyword evidence="2 7" id="KW-0813">Transport</keyword>
<name>A0A0E4HG41_9BACL</name>
<dbReference type="SUPFAM" id="SSF161098">
    <property type="entry name" value="MetI-like"/>
    <property type="match status" value="1"/>
</dbReference>
<dbReference type="GO" id="GO:0005886">
    <property type="term" value="C:plasma membrane"/>
    <property type="evidence" value="ECO:0007669"/>
    <property type="project" value="UniProtKB-SubCell"/>
</dbReference>
<dbReference type="EMBL" id="LN831776">
    <property type="protein sequence ID" value="CQR57221.1"/>
    <property type="molecule type" value="Genomic_DNA"/>
</dbReference>
<evidence type="ECO:0000256" key="7">
    <source>
        <dbReference type="RuleBase" id="RU363032"/>
    </source>
</evidence>
<dbReference type="Pfam" id="PF00528">
    <property type="entry name" value="BPD_transp_1"/>
    <property type="match status" value="1"/>
</dbReference>
<dbReference type="InterPro" id="IPR000515">
    <property type="entry name" value="MetI-like"/>
</dbReference>
<evidence type="ECO:0000313" key="10">
    <source>
        <dbReference type="Proteomes" id="UP000033163"/>
    </source>
</evidence>
<feature type="domain" description="ABC transmembrane type-1" evidence="8">
    <location>
        <begin position="102"/>
        <end position="318"/>
    </location>
</feature>
<dbReference type="PANTHER" id="PTHR43227">
    <property type="entry name" value="BLL4140 PROTEIN"/>
    <property type="match status" value="1"/>
</dbReference>
<feature type="transmembrane region" description="Helical" evidence="7">
    <location>
        <begin position="148"/>
        <end position="171"/>
    </location>
</feature>
<dbReference type="PROSITE" id="PS50928">
    <property type="entry name" value="ABC_TM1"/>
    <property type="match status" value="1"/>
</dbReference>
<protein>
    <submittedName>
        <fullName evidence="9">Binding-protein-dependent transport systems inner membrane component</fullName>
    </submittedName>
</protein>
<evidence type="ECO:0000256" key="5">
    <source>
        <dbReference type="ARBA" id="ARBA00022989"/>
    </source>
</evidence>
<evidence type="ECO:0000256" key="2">
    <source>
        <dbReference type="ARBA" id="ARBA00022448"/>
    </source>
</evidence>
<keyword evidence="4 7" id="KW-0812">Transmembrane</keyword>